<dbReference type="PROSITE" id="PS50109">
    <property type="entry name" value="HIS_KIN"/>
    <property type="match status" value="1"/>
</dbReference>
<gene>
    <name evidence="12" type="ORF">GbCGDNIH9_0506</name>
</gene>
<dbReference type="PANTHER" id="PTHR44936">
    <property type="entry name" value="SENSOR PROTEIN CREC"/>
    <property type="match status" value="1"/>
</dbReference>
<dbReference type="Pfam" id="PF02518">
    <property type="entry name" value="HATPase_c"/>
    <property type="match status" value="1"/>
</dbReference>
<feature type="transmembrane region" description="Helical" evidence="10">
    <location>
        <begin position="58"/>
        <end position="77"/>
    </location>
</feature>
<feature type="transmembrane region" description="Helical" evidence="10">
    <location>
        <begin position="113"/>
        <end position="130"/>
    </location>
</feature>
<dbReference type="PRINTS" id="PR00344">
    <property type="entry name" value="BCTRLSENSOR"/>
</dbReference>
<protein>
    <recommendedName>
        <fullName evidence="3">histidine kinase</fullName>
        <ecNumber evidence="3">2.7.13.3</ecNumber>
    </recommendedName>
</protein>
<dbReference type="GO" id="GO:0000155">
    <property type="term" value="F:phosphorelay sensor kinase activity"/>
    <property type="evidence" value="ECO:0007669"/>
    <property type="project" value="InterPro"/>
</dbReference>
<dbReference type="InterPro" id="IPR036097">
    <property type="entry name" value="HisK_dim/P_sf"/>
</dbReference>
<evidence type="ECO:0000256" key="9">
    <source>
        <dbReference type="ARBA" id="ARBA00022840"/>
    </source>
</evidence>
<feature type="domain" description="Histidine kinase" evidence="11">
    <location>
        <begin position="225"/>
        <end position="432"/>
    </location>
</feature>
<keyword evidence="7" id="KW-0547">Nucleotide-binding</keyword>
<evidence type="ECO:0000256" key="3">
    <source>
        <dbReference type="ARBA" id="ARBA00012438"/>
    </source>
</evidence>
<comment type="catalytic activity">
    <reaction evidence="1">
        <text>ATP + protein L-histidine = ADP + protein N-phospho-L-histidine.</text>
        <dbReference type="EC" id="2.7.13.3"/>
    </reaction>
</comment>
<evidence type="ECO:0000256" key="10">
    <source>
        <dbReference type="SAM" id="Phobius"/>
    </source>
</evidence>
<proteinExistence type="predicted"/>
<evidence type="ECO:0000256" key="5">
    <source>
        <dbReference type="ARBA" id="ARBA00022553"/>
    </source>
</evidence>
<organism evidence="12 13">
    <name type="scientific">Granulibacter bethesdensis</name>
    <dbReference type="NCBI Taxonomy" id="364410"/>
    <lineage>
        <taxon>Bacteria</taxon>
        <taxon>Pseudomonadati</taxon>
        <taxon>Pseudomonadota</taxon>
        <taxon>Alphaproteobacteria</taxon>
        <taxon>Acetobacterales</taxon>
        <taxon>Acetobacteraceae</taxon>
        <taxon>Granulibacter</taxon>
    </lineage>
</organism>
<feature type="transmembrane region" description="Helical" evidence="10">
    <location>
        <begin position="174"/>
        <end position="192"/>
    </location>
</feature>
<sequence>MHVLQTGRTGQRVSRGHFADTTNRRNFLLLIQLRWLAIIGQIVTIIFVHHLIGIALPVRAMEMVLLGLLLLNIADLVRYRSQKVFTSIELFFALLLDVTALTAQLYLSGGTDNPFISLYLLQVILGTVLLDAWFAWALVAITSLCFIFLTIQAIPFHLSGSGDVLPFRLRSQGMYIGFVLAACLQVFFVSRIQRNLKQRDAYLAELRQQNAEEAHIVRMGLLASGAAHELGTPLSTLSVILNDWQHMPRLHDDAELGDDIIEMQAQVKRCKSIVSDILVSSGDARGEGTLRTTASAFLTDTIEEWREACSPSRLDVRINIDPDPAIVSDIALKQVLFNLLDNALEASPGWIGVSASRQDNTIAIIVQDEGPGFTNAILADFGKPYRSTKGRQGSGVGLFLVVNVIRKLGGTVQANNRKGGGASITVRLPLAAMAIDNDADREHRP</sequence>
<feature type="transmembrane region" description="Helical" evidence="10">
    <location>
        <begin position="135"/>
        <end position="154"/>
    </location>
</feature>
<dbReference type="CDD" id="cd00082">
    <property type="entry name" value="HisKA"/>
    <property type="match status" value="1"/>
</dbReference>
<dbReference type="Proteomes" id="UP000182373">
    <property type="component" value="Chromosome"/>
</dbReference>
<dbReference type="InterPro" id="IPR003661">
    <property type="entry name" value="HisK_dim/P_dom"/>
</dbReference>
<name>A0AAC9K6C2_9PROT</name>
<accession>A0AAC9K6C2</accession>
<keyword evidence="10" id="KW-0812">Transmembrane</keyword>
<feature type="transmembrane region" description="Helical" evidence="10">
    <location>
        <begin position="33"/>
        <end position="52"/>
    </location>
</feature>
<keyword evidence="10" id="KW-1133">Transmembrane helix</keyword>
<dbReference type="InterPro" id="IPR005467">
    <property type="entry name" value="His_kinase_dom"/>
</dbReference>
<evidence type="ECO:0000256" key="1">
    <source>
        <dbReference type="ARBA" id="ARBA00000085"/>
    </source>
</evidence>
<dbReference type="InterPro" id="IPR050980">
    <property type="entry name" value="2C_sensor_his_kinase"/>
</dbReference>
<keyword evidence="5" id="KW-0597">Phosphoprotein</keyword>
<dbReference type="PANTHER" id="PTHR44936:SF10">
    <property type="entry name" value="SENSOR PROTEIN RSTB"/>
    <property type="match status" value="1"/>
</dbReference>
<reference evidence="13" key="1">
    <citation type="submission" date="2016-11" db="EMBL/GenBank/DDBJ databases">
        <title>Comparative genomic and phenotypic analysis of Granulibacter bethesdensis clinical isolates from patients with chronic granulomatous disease.</title>
        <authorList>
            <person name="Zarember K.A."/>
            <person name="Porcella S.F."/>
            <person name="Chu J."/>
            <person name="Ding L."/>
            <person name="Dahlstrom E."/>
            <person name="Barbian K."/>
            <person name="Martens C."/>
            <person name="Sykora L."/>
            <person name="Kramer S."/>
            <person name="Pettinato A.M."/>
            <person name="Hong H."/>
            <person name="Wald G."/>
            <person name="Berg L.J."/>
            <person name="Rogge L.S."/>
            <person name="Greenberg D.E."/>
            <person name="Falcone E.L."/>
            <person name="Neves J.F."/>
            <person name="Simoes M.J."/>
            <person name="Casal M."/>
            <person name="Rodriguez-Lopez F.C."/>
            <person name="Zelazny A."/>
            <person name="Gallin J.I."/>
            <person name="Holland S.M."/>
        </authorList>
    </citation>
    <scope>NUCLEOTIDE SEQUENCE [LARGE SCALE GENOMIC DNA]</scope>
    <source>
        <strain evidence="13">NIH9.1</strain>
    </source>
</reference>
<evidence type="ECO:0000256" key="6">
    <source>
        <dbReference type="ARBA" id="ARBA00022679"/>
    </source>
</evidence>
<keyword evidence="8 12" id="KW-0418">Kinase</keyword>
<evidence type="ECO:0000256" key="7">
    <source>
        <dbReference type="ARBA" id="ARBA00022741"/>
    </source>
</evidence>
<evidence type="ECO:0000313" key="13">
    <source>
        <dbReference type="Proteomes" id="UP000182373"/>
    </source>
</evidence>
<feature type="transmembrane region" description="Helical" evidence="10">
    <location>
        <begin position="84"/>
        <end position="107"/>
    </location>
</feature>
<evidence type="ECO:0000259" key="11">
    <source>
        <dbReference type="PROSITE" id="PS50109"/>
    </source>
</evidence>
<dbReference type="AlphaFoldDB" id="A0AAC9K6C2"/>
<dbReference type="GO" id="GO:0005886">
    <property type="term" value="C:plasma membrane"/>
    <property type="evidence" value="ECO:0007669"/>
    <property type="project" value="UniProtKB-SubCell"/>
</dbReference>
<comment type="subcellular location">
    <subcellularLocation>
        <location evidence="2">Cell membrane</location>
        <topology evidence="2">Multi-pass membrane protein</topology>
    </subcellularLocation>
</comment>
<evidence type="ECO:0000313" key="12">
    <source>
        <dbReference type="EMBL" id="APH53746.1"/>
    </source>
</evidence>
<evidence type="ECO:0000256" key="2">
    <source>
        <dbReference type="ARBA" id="ARBA00004651"/>
    </source>
</evidence>
<dbReference type="InterPro" id="IPR036890">
    <property type="entry name" value="HATPase_C_sf"/>
</dbReference>
<evidence type="ECO:0000256" key="8">
    <source>
        <dbReference type="ARBA" id="ARBA00022777"/>
    </source>
</evidence>
<dbReference type="SUPFAM" id="SSF47384">
    <property type="entry name" value="Homodimeric domain of signal transducing histidine kinase"/>
    <property type="match status" value="1"/>
</dbReference>
<dbReference type="InterPro" id="IPR004358">
    <property type="entry name" value="Sig_transdc_His_kin-like_C"/>
</dbReference>
<keyword evidence="9" id="KW-0067">ATP-binding</keyword>
<dbReference type="GO" id="GO:0005524">
    <property type="term" value="F:ATP binding"/>
    <property type="evidence" value="ECO:0007669"/>
    <property type="project" value="UniProtKB-KW"/>
</dbReference>
<keyword evidence="6 12" id="KW-0808">Transferase</keyword>
<evidence type="ECO:0000256" key="4">
    <source>
        <dbReference type="ARBA" id="ARBA00022475"/>
    </source>
</evidence>
<keyword evidence="4" id="KW-1003">Cell membrane</keyword>
<dbReference type="Gene3D" id="1.10.287.130">
    <property type="match status" value="1"/>
</dbReference>
<dbReference type="EC" id="2.7.13.3" evidence="3"/>
<dbReference type="EMBL" id="CP018191">
    <property type="protein sequence ID" value="APH53746.1"/>
    <property type="molecule type" value="Genomic_DNA"/>
</dbReference>
<dbReference type="SMART" id="SM00387">
    <property type="entry name" value="HATPase_c"/>
    <property type="match status" value="1"/>
</dbReference>
<dbReference type="SUPFAM" id="SSF55874">
    <property type="entry name" value="ATPase domain of HSP90 chaperone/DNA topoisomerase II/histidine kinase"/>
    <property type="match status" value="1"/>
</dbReference>
<dbReference type="InterPro" id="IPR003594">
    <property type="entry name" value="HATPase_dom"/>
</dbReference>
<keyword evidence="10" id="KW-0472">Membrane</keyword>
<dbReference type="Gene3D" id="3.30.565.10">
    <property type="entry name" value="Histidine kinase-like ATPase, C-terminal domain"/>
    <property type="match status" value="1"/>
</dbReference>